<proteinExistence type="predicted"/>
<dbReference type="Proteomes" id="UP001626537">
    <property type="component" value="Chromosome"/>
</dbReference>
<accession>A0ABZ0I567</accession>
<name>A0ABZ0I567_9GAMM</name>
<evidence type="ECO:0008006" key="3">
    <source>
        <dbReference type="Google" id="ProtNLM"/>
    </source>
</evidence>
<reference evidence="1 2" key="1">
    <citation type="submission" date="2023-10" db="EMBL/GenBank/DDBJ databases">
        <title>Two novel species belonging to the OM43/NOR5 clade.</title>
        <authorList>
            <person name="Park M."/>
        </authorList>
    </citation>
    <scope>NUCLEOTIDE SEQUENCE [LARGE SCALE GENOMIC DNA]</scope>
    <source>
        <strain evidence="1 2">IMCC43200</strain>
    </source>
</reference>
<dbReference type="RefSeq" id="WP_407348920.1">
    <property type="nucleotide sequence ID" value="NZ_CP136864.1"/>
</dbReference>
<keyword evidence="2" id="KW-1185">Reference proteome</keyword>
<dbReference type="SUPFAM" id="SSF53795">
    <property type="entry name" value="PEP carboxykinase-like"/>
    <property type="match status" value="1"/>
</dbReference>
<gene>
    <name evidence="1" type="ORF">R0135_03760</name>
</gene>
<protein>
    <recommendedName>
        <fullName evidence="3">Hpr(Ser) kinase/phosphatase</fullName>
    </recommendedName>
</protein>
<sequence length="335" mass="35971">MNSTPHAPSSEGELLHGVLVGCSVPDSVANTLSALRLIEDVVLLPDAEPIWQREDAGERYRSTQALYKAPDGYVLSIACEGSGRFKITAASIVVDWDGGTPYTHYLQTLALALWLELRGIPCIHANALAIDEDRAIGLMAPSRGGKSTLSAALIKHGAQLCTDDMVALYPASPRGFGVYPAKPVMRLWPDSAQTFVSSSDAQVLPRVHSRFAKRELTLTDDSAVCRSRRDLVALFVLDRTEPSDPAADKNTDSDASPALTTAISPSVEPIAGAAALLQLMQNSMLADAYAALDIQLSRAVELSRLVDQVPIYRLNYASDMQQLPKVCAQILSAVS</sequence>
<evidence type="ECO:0000313" key="2">
    <source>
        <dbReference type="Proteomes" id="UP001626537"/>
    </source>
</evidence>
<dbReference type="EMBL" id="CP136864">
    <property type="protein sequence ID" value="WOJ94285.1"/>
    <property type="molecule type" value="Genomic_DNA"/>
</dbReference>
<organism evidence="1 2">
    <name type="scientific">Congregibacter variabilis</name>
    <dbReference type="NCBI Taxonomy" id="3081200"/>
    <lineage>
        <taxon>Bacteria</taxon>
        <taxon>Pseudomonadati</taxon>
        <taxon>Pseudomonadota</taxon>
        <taxon>Gammaproteobacteria</taxon>
        <taxon>Cellvibrionales</taxon>
        <taxon>Halieaceae</taxon>
        <taxon>Congregibacter</taxon>
    </lineage>
</organism>
<dbReference type="InterPro" id="IPR027417">
    <property type="entry name" value="P-loop_NTPase"/>
</dbReference>
<dbReference type="Gene3D" id="3.40.50.300">
    <property type="entry name" value="P-loop containing nucleotide triphosphate hydrolases"/>
    <property type="match status" value="1"/>
</dbReference>
<evidence type="ECO:0000313" key="1">
    <source>
        <dbReference type="EMBL" id="WOJ94285.1"/>
    </source>
</evidence>